<dbReference type="PANTHER" id="PTHR33560:SF1">
    <property type="entry name" value="PROTEIN FAM227A"/>
    <property type="match status" value="1"/>
</dbReference>
<reference evidence="2" key="3">
    <citation type="submission" date="2025-09" db="UniProtKB">
        <authorList>
            <consortium name="Ensembl"/>
        </authorList>
    </citation>
    <scope>IDENTIFICATION</scope>
</reference>
<sequence>MDVINITALPMIPLDERLVVSANSRKVLENALRKQLQDNPPSILPSCIVGSMSHVNQRITEIDLDSSLLTSTSAIEEYELEKKSLKEKTHGSPGDKVKQPKEELPITCKGSELRNAKLILSKRKTADKNLLAELHQHPQFNETRPNKLPNGVDFCDMVGNVIRSEKNPLSGKSYCSDRELEKFLSSPSFSAIWLDSFWWIFHERYQPNKEIQHKLFDRIARNYAILLFKMVRTHYEEALIKRLPSLLSKALYTSFCCCFPQSWFNTHEFKSEICNTMGLWISGTYPCPQSYDSWDYSELDPERFRREELMLQSSRLIRGKFPALALSLPFPYTTQPQYHPVTILFSRKATQQVKRISEARACMSLLLKKSHPACSSPKLTVNQFNLYGKSPLIMYYFLNYSKLPLKGQDLLIKSTDSVMTYADIIHLVTKNMETRRKRLRQLDQLHENEWAYFNNYLTELQENFEREVKIIDQKVAEKRKANHNHVSSSLLFDDLFFKKSRGTPHKETAFLSRKKKREIEEKLKVFQSPFSLRSPMDTYSLGLKSPYRIGSPSSSSELVTKVSKTTQDMLFRLSPSSME</sequence>
<evidence type="ECO:0000256" key="1">
    <source>
        <dbReference type="ARBA" id="ARBA00008666"/>
    </source>
</evidence>
<name>A0A8C8U429_PERMB</name>
<dbReference type="PANTHER" id="PTHR33560">
    <property type="entry name" value="PROTEIN FAM227B"/>
    <property type="match status" value="1"/>
</dbReference>
<dbReference type="Ensembl" id="ENSPEMT00000028885.2">
    <property type="protein sequence ID" value="ENSPEMP00000024503.2"/>
    <property type="gene ID" value="ENSPEMG00000021220.2"/>
</dbReference>
<dbReference type="GeneTree" id="ENSGT00940000162433"/>
<organism evidence="2 3">
    <name type="scientific">Peromyscus maniculatus bairdii</name>
    <name type="common">Prairie deer mouse</name>
    <dbReference type="NCBI Taxonomy" id="230844"/>
    <lineage>
        <taxon>Eukaryota</taxon>
        <taxon>Metazoa</taxon>
        <taxon>Chordata</taxon>
        <taxon>Craniata</taxon>
        <taxon>Vertebrata</taxon>
        <taxon>Euteleostomi</taxon>
        <taxon>Mammalia</taxon>
        <taxon>Eutheria</taxon>
        <taxon>Euarchontoglires</taxon>
        <taxon>Glires</taxon>
        <taxon>Rodentia</taxon>
        <taxon>Myomorpha</taxon>
        <taxon>Muroidea</taxon>
        <taxon>Cricetidae</taxon>
        <taxon>Neotominae</taxon>
        <taxon>Peromyscus</taxon>
    </lineage>
</organism>
<dbReference type="AlphaFoldDB" id="A0A8C8U429"/>
<proteinExistence type="inferred from homology"/>
<accession>A0A8C8U429</accession>
<comment type="similarity">
    <text evidence="1">Belongs to the FAM227 family.</text>
</comment>
<dbReference type="Pfam" id="PF14922">
    <property type="entry name" value="FWWh"/>
    <property type="match status" value="1"/>
</dbReference>
<reference evidence="2" key="2">
    <citation type="submission" date="2025-08" db="UniProtKB">
        <authorList>
            <consortium name="Ensembl"/>
        </authorList>
    </citation>
    <scope>IDENTIFICATION</scope>
</reference>
<dbReference type="InterPro" id="IPR029417">
    <property type="entry name" value="FAM227"/>
</dbReference>
<reference evidence="2 3" key="1">
    <citation type="submission" date="2018-10" db="EMBL/GenBank/DDBJ databases">
        <title>Improved assembly of the deer mouse Peromyscus maniculatus genome.</title>
        <authorList>
            <person name="Lassance J.-M."/>
            <person name="Hoekstra H.E."/>
        </authorList>
    </citation>
    <scope>NUCLEOTIDE SEQUENCE [LARGE SCALE GENOMIC DNA]</scope>
</reference>
<keyword evidence="3" id="KW-1185">Reference proteome</keyword>
<dbReference type="Proteomes" id="UP000694547">
    <property type="component" value="Chromosome 20"/>
</dbReference>
<protein>
    <submittedName>
        <fullName evidence="2">Family with sequence similarity 227, member A</fullName>
    </submittedName>
</protein>
<evidence type="ECO:0000313" key="2">
    <source>
        <dbReference type="Ensembl" id="ENSPEMP00000024503.2"/>
    </source>
</evidence>
<evidence type="ECO:0000313" key="3">
    <source>
        <dbReference type="Proteomes" id="UP000694547"/>
    </source>
</evidence>